<comment type="caution">
    <text evidence="1">The sequence shown here is derived from an EMBL/GenBank/DDBJ whole genome shotgun (WGS) entry which is preliminary data.</text>
</comment>
<protein>
    <submittedName>
        <fullName evidence="1">Uncharacterized protein</fullName>
    </submittedName>
</protein>
<organism evidence="1 2">
    <name type="scientific">Neisseria dumasiana</name>
    <dbReference type="NCBI Taxonomy" id="1931275"/>
    <lineage>
        <taxon>Bacteria</taxon>
        <taxon>Pseudomonadati</taxon>
        <taxon>Pseudomonadota</taxon>
        <taxon>Betaproteobacteria</taxon>
        <taxon>Neisseriales</taxon>
        <taxon>Neisseriaceae</taxon>
        <taxon>Neisseria</taxon>
    </lineage>
</organism>
<dbReference type="AlphaFoldDB" id="A0A1X3DDJ4"/>
<dbReference type="Pfam" id="PF19924">
    <property type="entry name" value="DUF6387"/>
    <property type="match status" value="1"/>
</dbReference>
<dbReference type="EMBL" id="MTAB01000030">
    <property type="protein sequence ID" value="OSI17896.1"/>
    <property type="molecule type" value="Genomic_DNA"/>
</dbReference>
<gene>
    <name evidence="1" type="ORF">BV912_10505</name>
</gene>
<dbReference type="OrthoDB" id="8612012at2"/>
<dbReference type="Proteomes" id="UP000193303">
    <property type="component" value="Unassembled WGS sequence"/>
</dbReference>
<name>A0A1X3DDJ4_9NEIS</name>
<evidence type="ECO:0000313" key="1">
    <source>
        <dbReference type="EMBL" id="OSI17896.1"/>
    </source>
</evidence>
<sequence length="251" mass="29066">MSSFPPEWFDLKNYNETRKFKRKQWRDVFEIRRNLYRDYLIYTADARSAGVDLCGYHSSDVVRLREELVWHSLHVCDGLSSIDDVWAGCGAVSGSLKALIDLDYVFLRRMVGGERLEDIVSDFPAEISDICNRTAYIDFSRTDAAIIADFKKWLAMKREQFGYQPSCEKPLSVSAVANLYSNCVLPYLDLRLNELFYGRNKRVYRWRKYSDILFPPGALPDGSNGEDKVRLITHKMAIKILESDVQLFDPC</sequence>
<reference evidence="2" key="1">
    <citation type="submission" date="2017-01" db="EMBL/GenBank/DDBJ databases">
        <authorList>
            <person name="Mah S.A."/>
            <person name="Swanson W.J."/>
            <person name="Moy G.W."/>
            <person name="Vacquier V.D."/>
        </authorList>
    </citation>
    <scope>NUCLEOTIDE SEQUENCE [LARGE SCALE GENOMIC DNA]</scope>
    <source>
        <strain evidence="2">124861</strain>
    </source>
</reference>
<evidence type="ECO:0000313" key="2">
    <source>
        <dbReference type="Proteomes" id="UP000193303"/>
    </source>
</evidence>
<dbReference type="RefSeq" id="WP_085360389.1">
    <property type="nucleotide sequence ID" value="NZ_MTAB01000030.1"/>
</dbReference>
<proteinExistence type="predicted"/>
<dbReference type="InterPro" id="IPR045664">
    <property type="entry name" value="DUF6387"/>
</dbReference>
<accession>A0A1X3DDJ4</accession>